<protein>
    <recommendedName>
        <fullName evidence="10">DNA topoisomerase 1</fullName>
        <ecNumber evidence="10">5.6.2.1</ecNumber>
    </recommendedName>
    <alternativeName>
        <fullName evidence="10">DNA topoisomerase I</fullName>
    </alternativeName>
</protein>
<evidence type="ECO:0000256" key="1">
    <source>
        <dbReference type="ARBA" id="ARBA00000213"/>
    </source>
</evidence>
<dbReference type="InterPro" id="IPR005733">
    <property type="entry name" value="TopoI_bac-type"/>
</dbReference>
<comment type="catalytic activity">
    <reaction evidence="1 10">
        <text>ATP-independent breakage of single-stranded DNA, followed by passage and rejoining.</text>
        <dbReference type="EC" id="5.6.2.1"/>
    </reaction>
</comment>
<dbReference type="Gene3D" id="3.40.50.140">
    <property type="match status" value="1"/>
</dbReference>
<dbReference type="PRINTS" id="PR00417">
    <property type="entry name" value="PRTPISMRASEI"/>
</dbReference>
<comment type="function">
    <text evidence="10">Releases the supercoiling and torsional tension of DNA, which is introduced during the DNA replication and transcription, by transiently cleaving and rejoining one strand of the DNA duplex. Introduces a single-strand break via transesterification at a target site in duplex DNA. The scissile phosphodiester is attacked by the catalytic tyrosine of the enzyme, resulting in the formation of a DNA-(5'-phosphotyrosyl)-enzyme intermediate and the expulsion of a 3'-OH DNA strand. The free DNA strand then undergoes passage around the unbroken strand, thus removing DNA supercoils. Finally, in the religation step, the DNA 3'-OH attacks the covalent intermediate to expel the active-site tyrosine and restore the DNA phosphodiester backbone.</text>
</comment>
<dbReference type="InterPro" id="IPR013498">
    <property type="entry name" value="Topo_IA_Znf"/>
</dbReference>
<dbReference type="Proteomes" id="UP000178930">
    <property type="component" value="Unassembled WGS sequence"/>
</dbReference>
<dbReference type="SMART" id="SM00493">
    <property type="entry name" value="TOPRIM"/>
    <property type="match status" value="1"/>
</dbReference>
<dbReference type="CDD" id="cd00186">
    <property type="entry name" value="TOP1Ac"/>
    <property type="match status" value="1"/>
</dbReference>
<feature type="site" description="Interaction with DNA" evidence="10">
    <location>
        <position position="143"/>
    </location>
</feature>
<feature type="site" description="Interaction with DNA" evidence="10">
    <location>
        <position position="492"/>
    </location>
</feature>
<keyword evidence="9 10" id="KW-0413">Isomerase</keyword>
<dbReference type="Gene3D" id="1.10.290.10">
    <property type="entry name" value="Topoisomerase I, domain 4"/>
    <property type="match status" value="1"/>
</dbReference>
<dbReference type="SMART" id="SM00436">
    <property type="entry name" value="TOP1Bc"/>
    <property type="match status" value="1"/>
</dbReference>
<dbReference type="InterPro" id="IPR023406">
    <property type="entry name" value="Topo_IA_AS"/>
</dbReference>
<name>A0A1G1XVE1_9BACT</name>
<gene>
    <name evidence="10" type="primary">topA</name>
    <name evidence="13" type="ORF">A2729_02410</name>
</gene>
<comment type="caution">
    <text evidence="13">The sequence shown here is derived from an EMBL/GenBank/DDBJ whole genome shotgun (WGS) entry which is preliminary data.</text>
</comment>
<dbReference type="SUPFAM" id="SSF56712">
    <property type="entry name" value="Prokaryotic type I DNA topoisomerase"/>
    <property type="match status" value="1"/>
</dbReference>
<dbReference type="Pfam" id="PF01131">
    <property type="entry name" value="Topoisom_bac"/>
    <property type="match status" value="1"/>
</dbReference>
<feature type="active site" description="O-(5'-phospho-DNA)-tyrosine intermediate" evidence="10">
    <location>
        <position position="304"/>
    </location>
</feature>
<dbReference type="PROSITE" id="PS52039">
    <property type="entry name" value="TOPO_IA_2"/>
    <property type="match status" value="1"/>
</dbReference>
<evidence type="ECO:0000256" key="6">
    <source>
        <dbReference type="ARBA" id="ARBA00022842"/>
    </source>
</evidence>
<dbReference type="EC" id="5.6.2.1" evidence="10"/>
<dbReference type="InterPro" id="IPR000380">
    <property type="entry name" value="Topo_IA"/>
</dbReference>
<dbReference type="GO" id="GO:0006265">
    <property type="term" value="P:DNA topological change"/>
    <property type="evidence" value="ECO:0007669"/>
    <property type="project" value="UniProtKB-UniRule"/>
</dbReference>
<keyword evidence="5" id="KW-0862">Zinc</keyword>
<dbReference type="InterPro" id="IPR003602">
    <property type="entry name" value="Topo_IA_DNA-bd_dom"/>
</dbReference>
<feature type="site" description="Interaction with DNA" evidence="10">
    <location>
        <position position="33"/>
    </location>
</feature>
<dbReference type="Gene3D" id="3.30.65.10">
    <property type="entry name" value="Bacterial Topoisomerase I, domain 1"/>
    <property type="match status" value="3"/>
</dbReference>
<keyword evidence="3" id="KW-0479">Metal-binding</keyword>
<keyword evidence="8 10" id="KW-0238">DNA-binding</keyword>
<feature type="site" description="Interaction with DNA" evidence="10">
    <location>
        <position position="139"/>
    </location>
</feature>
<evidence type="ECO:0000256" key="7">
    <source>
        <dbReference type="ARBA" id="ARBA00023029"/>
    </source>
</evidence>
<dbReference type="SUPFAM" id="SSF57783">
    <property type="entry name" value="Zinc beta-ribbon"/>
    <property type="match status" value="2"/>
</dbReference>
<proteinExistence type="inferred from homology"/>
<organism evidence="13 14">
    <name type="scientific">Candidatus Buchananbacteria bacterium RIFCSPHIGHO2_01_FULL_39_14</name>
    <dbReference type="NCBI Taxonomy" id="1797532"/>
    <lineage>
        <taxon>Bacteria</taxon>
        <taxon>Candidatus Buchananiibacteriota</taxon>
    </lineage>
</organism>
<dbReference type="InterPro" id="IPR013826">
    <property type="entry name" value="Topo_IA_cen_sub3"/>
</dbReference>
<sequence>MMKNLVIVESPTKARTISKFLGSDYKIESSFGHIRDLPKSKLGVDLENNFEPQYVIPTKVKKRVTQLKKLAEKANQIYFATDEDREGEAISWHLLQIFKTPKDKTKRIVFHEITKDAILDALKAPRGIDLNLVDAQQARRVLDRLVGYQLSPFLWKKVARGLSAGRVQSVTVRLIVEREKEILAFKPEEYWTLDAVFSPLNNTNLQFNAKLALVESKVLDKLAIKNEKEAKQILAKLKDANYQTVDVQTKQNKKSTPPPFTTSTLQQEANRRLGFSAKQTMMFAQQLYEGLDLGAQGSVGLITYMRTDSVNLSQKFLTEAKDYIIKNFGDKYFAGLKTYQAKSKLAQEAHEAIRPTNIAYNPQSIKGFLDQRQFKLYQLIWQRALASQMADALIGTTRIDISAKGTPYIFRATGSVIKFDGFLKVYPTSAKENILPALKKDEKIDLVNLAPNQHFTQPPARYSEAALVKVLEDYGIGRPSTYAPTISTIQERGYIQKEDRRLKPTDLALLVNDLLVNHFPKVVDYQFTARLEDDLDEIAAGKIKWQPVIKNFWQPFKENLDKKDKELNKKDITEEKTDQVCELCGKPMVIKMGRFGKFLACTGFPDCKNTKPLNGNGQNSEPPRETGEKCPECGSPLVNRKGRYGEFVGCSSYPKCKYIKKEQPELGPCPKCTQGKIVGKRSRRGFFYGCNRYPECNFAVWGKPVMAEGKTEPEKCPDCGSILVYGPKDNIKCSNKECKYKRD</sequence>
<evidence type="ECO:0000256" key="4">
    <source>
        <dbReference type="ARBA" id="ARBA00022771"/>
    </source>
</evidence>
<dbReference type="Pfam" id="PF01751">
    <property type="entry name" value="Toprim"/>
    <property type="match status" value="1"/>
</dbReference>
<dbReference type="PANTHER" id="PTHR42785:SF1">
    <property type="entry name" value="DNA TOPOISOMERASE"/>
    <property type="match status" value="1"/>
</dbReference>
<comment type="similarity">
    <text evidence="2 10">Belongs to the type IA topoisomerase family.</text>
</comment>
<dbReference type="HAMAP" id="MF_00952">
    <property type="entry name" value="Topoisom_1_prok"/>
    <property type="match status" value="1"/>
</dbReference>
<dbReference type="GO" id="GO:0008270">
    <property type="term" value="F:zinc ion binding"/>
    <property type="evidence" value="ECO:0007669"/>
    <property type="project" value="UniProtKB-KW"/>
</dbReference>
<dbReference type="InterPro" id="IPR023405">
    <property type="entry name" value="Topo_IA_core_domain"/>
</dbReference>
<feature type="site" description="Interaction with DNA" evidence="10">
    <location>
        <position position="140"/>
    </location>
</feature>
<dbReference type="Pfam" id="PF01396">
    <property type="entry name" value="Zn_ribbon_Top1"/>
    <property type="match status" value="3"/>
</dbReference>
<feature type="region of interest" description="Interaction with DNA" evidence="10">
    <location>
        <begin position="163"/>
        <end position="168"/>
    </location>
</feature>
<evidence type="ECO:0000256" key="3">
    <source>
        <dbReference type="ARBA" id="ARBA00022723"/>
    </source>
</evidence>
<keyword evidence="7 10" id="KW-0799">Topoisomerase</keyword>
<dbReference type="InterPro" id="IPR028612">
    <property type="entry name" value="Topoisom_1_IA"/>
</dbReference>
<dbReference type="GO" id="GO:0005694">
    <property type="term" value="C:chromosome"/>
    <property type="evidence" value="ECO:0007669"/>
    <property type="project" value="InterPro"/>
</dbReference>
<accession>A0A1G1XVE1</accession>
<dbReference type="InterPro" id="IPR013824">
    <property type="entry name" value="Topo_IA_cen_sub1"/>
</dbReference>
<dbReference type="InterPro" id="IPR003601">
    <property type="entry name" value="Topo_IA_2"/>
</dbReference>
<dbReference type="CDD" id="cd03363">
    <property type="entry name" value="TOPRIM_TopoIA_TopoI"/>
    <property type="match status" value="1"/>
</dbReference>
<dbReference type="GO" id="GO:0003677">
    <property type="term" value="F:DNA binding"/>
    <property type="evidence" value="ECO:0007669"/>
    <property type="project" value="UniProtKB-KW"/>
</dbReference>
<evidence type="ECO:0000313" key="13">
    <source>
        <dbReference type="EMBL" id="OGY43267.1"/>
    </source>
</evidence>
<evidence type="ECO:0000256" key="8">
    <source>
        <dbReference type="ARBA" id="ARBA00023125"/>
    </source>
</evidence>
<dbReference type="EMBL" id="MHIB01000039">
    <property type="protein sequence ID" value="OGY43267.1"/>
    <property type="molecule type" value="Genomic_DNA"/>
</dbReference>
<dbReference type="AlphaFoldDB" id="A0A1G1XVE1"/>
<dbReference type="STRING" id="1797532.A2729_02410"/>
<dbReference type="Gene3D" id="1.10.460.10">
    <property type="entry name" value="Topoisomerase I, domain 2"/>
    <property type="match status" value="1"/>
</dbReference>
<keyword evidence="6" id="KW-0460">Magnesium</keyword>
<dbReference type="PROSITE" id="PS00396">
    <property type="entry name" value="TOPO_IA_1"/>
    <property type="match status" value="1"/>
</dbReference>
<evidence type="ECO:0000259" key="11">
    <source>
        <dbReference type="PROSITE" id="PS50880"/>
    </source>
</evidence>
<dbReference type="Gene3D" id="2.70.20.10">
    <property type="entry name" value="Topoisomerase I, domain 3"/>
    <property type="match status" value="1"/>
</dbReference>
<evidence type="ECO:0000256" key="5">
    <source>
        <dbReference type="ARBA" id="ARBA00022833"/>
    </source>
</evidence>
<comment type="subunit">
    <text evidence="10">Monomer.</text>
</comment>
<evidence type="ECO:0000256" key="10">
    <source>
        <dbReference type="HAMAP-Rule" id="MF_00952"/>
    </source>
</evidence>
<dbReference type="InterPro" id="IPR013825">
    <property type="entry name" value="Topo_IA_cen_sub2"/>
</dbReference>
<dbReference type="InterPro" id="IPR006171">
    <property type="entry name" value="TOPRIM_dom"/>
</dbReference>
<dbReference type="PANTHER" id="PTHR42785">
    <property type="entry name" value="DNA TOPOISOMERASE, TYPE IA, CORE"/>
    <property type="match status" value="1"/>
</dbReference>
<dbReference type="InterPro" id="IPR034149">
    <property type="entry name" value="TOPRIM_TopoI"/>
</dbReference>
<dbReference type="InterPro" id="IPR013497">
    <property type="entry name" value="Topo_IA_cen"/>
</dbReference>
<dbReference type="GO" id="GO:0003917">
    <property type="term" value="F:DNA topoisomerase type I (single strand cut, ATP-independent) activity"/>
    <property type="evidence" value="ECO:0007669"/>
    <property type="project" value="UniProtKB-UniRule"/>
</dbReference>
<evidence type="ECO:0000256" key="2">
    <source>
        <dbReference type="ARBA" id="ARBA00009446"/>
    </source>
</evidence>
<feature type="domain" description="Topo IA-type catalytic" evidence="12">
    <location>
        <begin position="129"/>
        <end position="560"/>
    </location>
</feature>
<dbReference type="NCBIfam" id="TIGR01051">
    <property type="entry name" value="topA_bact"/>
    <property type="match status" value="1"/>
</dbReference>
<dbReference type="SMART" id="SM00437">
    <property type="entry name" value="TOP1Ac"/>
    <property type="match status" value="1"/>
</dbReference>
<evidence type="ECO:0000256" key="9">
    <source>
        <dbReference type="ARBA" id="ARBA00023235"/>
    </source>
</evidence>
<reference evidence="13 14" key="1">
    <citation type="journal article" date="2016" name="Nat. Commun.">
        <title>Thousands of microbial genomes shed light on interconnected biogeochemical processes in an aquifer system.</title>
        <authorList>
            <person name="Anantharaman K."/>
            <person name="Brown C.T."/>
            <person name="Hug L.A."/>
            <person name="Sharon I."/>
            <person name="Castelle C.J."/>
            <person name="Probst A.J."/>
            <person name="Thomas B.C."/>
            <person name="Singh A."/>
            <person name="Wilkins M.J."/>
            <person name="Karaoz U."/>
            <person name="Brodie E.L."/>
            <person name="Williams K.H."/>
            <person name="Hubbard S.S."/>
            <person name="Banfield J.F."/>
        </authorList>
    </citation>
    <scope>NUCLEOTIDE SEQUENCE [LARGE SCALE GENOMIC DNA]</scope>
</reference>
<feature type="domain" description="Toprim" evidence="11">
    <location>
        <begin position="3"/>
        <end position="113"/>
    </location>
</feature>
<dbReference type="PROSITE" id="PS50880">
    <property type="entry name" value="TOPRIM"/>
    <property type="match status" value="1"/>
</dbReference>
<keyword evidence="4" id="KW-0863">Zinc-finger</keyword>
<feature type="site" description="Interaction with DNA" evidence="10">
    <location>
        <position position="306"/>
    </location>
</feature>
<evidence type="ECO:0000259" key="12">
    <source>
        <dbReference type="PROSITE" id="PS52039"/>
    </source>
</evidence>
<feature type="site" description="Interaction with DNA" evidence="10">
    <location>
        <position position="155"/>
    </location>
</feature>
<evidence type="ECO:0000313" key="14">
    <source>
        <dbReference type="Proteomes" id="UP000178930"/>
    </source>
</evidence>
<feature type="site" description="Interaction with DNA" evidence="10">
    <location>
        <position position="148"/>
    </location>
</feature>